<keyword evidence="4" id="KW-0067">ATP-binding</keyword>
<gene>
    <name evidence="8" type="ORF">SAMN05443545_101635</name>
</gene>
<dbReference type="SUPFAM" id="SSF54368">
    <property type="entry name" value="Glutamine synthetase, N-terminal domain"/>
    <property type="match status" value="1"/>
</dbReference>
<proteinExistence type="inferred from homology"/>
<dbReference type="GO" id="GO:0006576">
    <property type="term" value="P:biogenic amine metabolic process"/>
    <property type="evidence" value="ECO:0007669"/>
    <property type="project" value="UniProtKB-ARBA"/>
</dbReference>
<name>A0A1H2SRV5_9GAMM</name>
<evidence type="ECO:0000256" key="3">
    <source>
        <dbReference type="ARBA" id="ARBA00022741"/>
    </source>
</evidence>
<evidence type="ECO:0000256" key="6">
    <source>
        <dbReference type="RuleBase" id="RU000384"/>
    </source>
</evidence>
<dbReference type="SMART" id="SM01230">
    <property type="entry name" value="Gln-synt_C"/>
    <property type="match status" value="1"/>
</dbReference>
<evidence type="ECO:0000259" key="7">
    <source>
        <dbReference type="PROSITE" id="PS51987"/>
    </source>
</evidence>
<dbReference type="PANTHER" id="PTHR43785:SF12">
    <property type="entry name" value="TYPE-1 GLUTAMINE SYNTHETASE 2"/>
    <property type="match status" value="1"/>
</dbReference>
<evidence type="ECO:0000256" key="2">
    <source>
        <dbReference type="ARBA" id="ARBA00022598"/>
    </source>
</evidence>
<comment type="similarity">
    <text evidence="1 5 6">Belongs to the glutamine synthetase family.</text>
</comment>
<feature type="domain" description="GS catalytic" evidence="7">
    <location>
        <begin position="122"/>
        <end position="460"/>
    </location>
</feature>
<dbReference type="GO" id="GO:0005524">
    <property type="term" value="F:ATP binding"/>
    <property type="evidence" value="ECO:0007669"/>
    <property type="project" value="UniProtKB-KW"/>
</dbReference>
<sequence length="460" mass="51854">MSRMQARDIKTADDARRIVEERGLSHVKVGMFDIDGVMLGKYMRRDKFFAALESGFSFCDVVLGWDSKDELYDNVSFTGWHTGYPDAPLTIVPDSCRDLPSEGEDMLLFLAEFDGPASDICPRGLLKRVLARAREMGFEVCGSLEYEFFMFQETPESIREKGFRDLKPLTPDMMGYSMLRSSVHSELYHELLALSEAMDFPIEGLHTETGPGVLEAAIAVDDALAAGDKGALFKTFTKVWAQRRGLMATFMAKWSPDYPGQSGHIHLSLRDIASGKSAFFDPEGPYRMSAIQRHFVAGQQKLMPEWLAMFAPTINSYTRLIPGFWAPTDATWGVENRTTALRVIPGSDKSQRVEYRLGSADANPYLALSAAIAAGLCGIEQRLEPDAQVKGNAYELDHPEHQALPRTLWDAAQRLKASSEARQWLGDAFVEHFAATREWEERQFRRAITDWELDRYFEII</sequence>
<dbReference type="Pfam" id="PF00120">
    <property type="entry name" value="Gln-synt_C"/>
    <property type="match status" value="1"/>
</dbReference>
<keyword evidence="2" id="KW-0436">Ligase</keyword>
<dbReference type="SUPFAM" id="SSF55931">
    <property type="entry name" value="Glutamine synthetase/guanido kinase"/>
    <property type="match status" value="1"/>
</dbReference>
<dbReference type="PROSITE" id="PS51987">
    <property type="entry name" value="GS_CATALYTIC"/>
    <property type="match status" value="1"/>
</dbReference>
<evidence type="ECO:0000313" key="8">
    <source>
        <dbReference type="EMBL" id="SDW34352.1"/>
    </source>
</evidence>
<dbReference type="FunFam" id="3.30.590.10:FF:000005">
    <property type="entry name" value="Probable glutamine synthetase"/>
    <property type="match status" value="1"/>
</dbReference>
<dbReference type="InterPro" id="IPR008146">
    <property type="entry name" value="Gln_synth_cat_dom"/>
</dbReference>
<dbReference type="GO" id="GO:0042402">
    <property type="term" value="P:biogenic amine catabolic process"/>
    <property type="evidence" value="ECO:0007669"/>
    <property type="project" value="UniProtKB-ARBA"/>
</dbReference>
<evidence type="ECO:0000256" key="1">
    <source>
        <dbReference type="ARBA" id="ARBA00009897"/>
    </source>
</evidence>
<dbReference type="GO" id="GO:0006542">
    <property type="term" value="P:glutamine biosynthetic process"/>
    <property type="evidence" value="ECO:0007669"/>
    <property type="project" value="InterPro"/>
</dbReference>
<dbReference type="InterPro" id="IPR014746">
    <property type="entry name" value="Gln_synth/guanido_kin_cat_dom"/>
</dbReference>
<dbReference type="Proteomes" id="UP000198500">
    <property type="component" value="Unassembled WGS sequence"/>
</dbReference>
<dbReference type="EMBL" id="FNNI01000001">
    <property type="protein sequence ID" value="SDW34352.1"/>
    <property type="molecule type" value="Genomic_DNA"/>
</dbReference>
<dbReference type="Gene3D" id="3.30.590.10">
    <property type="entry name" value="Glutamine synthetase/guanido kinase, catalytic domain"/>
    <property type="match status" value="1"/>
</dbReference>
<evidence type="ECO:0000313" key="9">
    <source>
        <dbReference type="Proteomes" id="UP000198500"/>
    </source>
</evidence>
<reference evidence="8 9" key="1">
    <citation type="submission" date="2016-10" db="EMBL/GenBank/DDBJ databases">
        <authorList>
            <person name="de Groot N.N."/>
        </authorList>
    </citation>
    <scope>NUCLEOTIDE SEQUENCE [LARGE SCALE GENOMIC DNA]</scope>
    <source>
        <strain evidence="8 9">DSM 19219</strain>
    </source>
</reference>
<keyword evidence="9" id="KW-1185">Reference proteome</keyword>
<dbReference type="PANTHER" id="PTHR43785">
    <property type="entry name" value="GAMMA-GLUTAMYLPUTRESCINE SYNTHETASE"/>
    <property type="match status" value="1"/>
</dbReference>
<dbReference type="AlphaFoldDB" id="A0A1H2SRV5"/>
<accession>A0A1H2SRV5</accession>
<keyword evidence="3" id="KW-0547">Nucleotide-binding</keyword>
<evidence type="ECO:0000256" key="4">
    <source>
        <dbReference type="ARBA" id="ARBA00022840"/>
    </source>
</evidence>
<dbReference type="InterPro" id="IPR036651">
    <property type="entry name" value="Gln_synt_N_sf"/>
</dbReference>
<dbReference type="RefSeq" id="WP_092568015.1">
    <property type="nucleotide sequence ID" value="NZ_BMXH01000001.1"/>
</dbReference>
<organism evidence="8 9">
    <name type="scientific">Aidingimonas halophila</name>
    <dbReference type="NCBI Taxonomy" id="574349"/>
    <lineage>
        <taxon>Bacteria</taxon>
        <taxon>Pseudomonadati</taxon>
        <taxon>Pseudomonadota</taxon>
        <taxon>Gammaproteobacteria</taxon>
        <taxon>Oceanospirillales</taxon>
        <taxon>Halomonadaceae</taxon>
        <taxon>Aidingimonas</taxon>
    </lineage>
</organism>
<evidence type="ECO:0000256" key="5">
    <source>
        <dbReference type="PROSITE-ProRule" id="PRU01331"/>
    </source>
</evidence>
<dbReference type="GO" id="GO:0004356">
    <property type="term" value="F:glutamine synthetase activity"/>
    <property type="evidence" value="ECO:0007669"/>
    <property type="project" value="InterPro"/>
</dbReference>
<dbReference type="OrthoDB" id="9789509at2"/>
<dbReference type="STRING" id="574349.SAMN05443545_101635"/>
<protein>
    <submittedName>
        <fullName evidence="8">L-glutamine synthetase</fullName>
    </submittedName>
</protein>